<comment type="caution">
    <text evidence="2">The sequence shown here is derived from an EMBL/GenBank/DDBJ whole genome shotgun (WGS) entry which is preliminary data.</text>
</comment>
<feature type="chain" id="PRO_5046519866" description="Type 1 periplasmic binding fold superfamily protein" evidence="1">
    <location>
        <begin position="21"/>
        <end position="193"/>
    </location>
</feature>
<dbReference type="Proteomes" id="UP001597641">
    <property type="component" value="Unassembled WGS sequence"/>
</dbReference>
<sequence>MKNLLRPYLTAFMMGTIVFAASSCDGDEPKPVVEEKEQITTVTLNLVPEGKGQNVTATFRDADGPGGVNATVEALNLAPNTTYTGTVSFYDDSNATSEDITPEIEEEGEEHQVFYEVLNTVTGQNLQDNLSVTERNNDVNGLPLGLQAKFTTAATSSGGLRVTLKHQPGEKNASSGIETGETDVEVTFPVVIQ</sequence>
<proteinExistence type="predicted"/>
<keyword evidence="3" id="KW-1185">Reference proteome</keyword>
<gene>
    <name evidence="2" type="ORF">ACFS7Z_06290</name>
</gene>
<protein>
    <recommendedName>
        <fullName evidence="4">Type 1 periplasmic binding fold superfamily protein</fullName>
    </recommendedName>
</protein>
<dbReference type="PROSITE" id="PS51257">
    <property type="entry name" value="PROKAR_LIPOPROTEIN"/>
    <property type="match status" value="1"/>
</dbReference>
<evidence type="ECO:0000313" key="3">
    <source>
        <dbReference type="Proteomes" id="UP001597641"/>
    </source>
</evidence>
<dbReference type="EMBL" id="JBHUOX010000003">
    <property type="protein sequence ID" value="MFD2999961.1"/>
    <property type="molecule type" value="Genomic_DNA"/>
</dbReference>
<evidence type="ECO:0008006" key="4">
    <source>
        <dbReference type="Google" id="ProtNLM"/>
    </source>
</evidence>
<reference evidence="3" key="1">
    <citation type="journal article" date="2019" name="Int. J. Syst. Evol. Microbiol.">
        <title>The Global Catalogue of Microorganisms (GCM) 10K type strain sequencing project: providing services to taxonomists for standard genome sequencing and annotation.</title>
        <authorList>
            <consortium name="The Broad Institute Genomics Platform"/>
            <consortium name="The Broad Institute Genome Sequencing Center for Infectious Disease"/>
            <person name="Wu L."/>
            <person name="Ma J."/>
        </authorList>
    </citation>
    <scope>NUCLEOTIDE SEQUENCE [LARGE SCALE GENOMIC DNA]</scope>
    <source>
        <strain evidence="3">KCTC 23984</strain>
    </source>
</reference>
<feature type="signal peptide" evidence="1">
    <location>
        <begin position="1"/>
        <end position="20"/>
    </location>
</feature>
<evidence type="ECO:0000256" key="1">
    <source>
        <dbReference type="SAM" id="SignalP"/>
    </source>
</evidence>
<keyword evidence="1" id="KW-0732">Signal</keyword>
<organism evidence="2 3">
    <name type="scientific">Pontibacter toksunensis</name>
    <dbReference type="NCBI Taxonomy" id="1332631"/>
    <lineage>
        <taxon>Bacteria</taxon>
        <taxon>Pseudomonadati</taxon>
        <taxon>Bacteroidota</taxon>
        <taxon>Cytophagia</taxon>
        <taxon>Cytophagales</taxon>
        <taxon>Hymenobacteraceae</taxon>
        <taxon>Pontibacter</taxon>
    </lineage>
</organism>
<evidence type="ECO:0000313" key="2">
    <source>
        <dbReference type="EMBL" id="MFD2999961.1"/>
    </source>
</evidence>
<dbReference type="RefSeq" id="WP_377482457.1">
    <property type="nucleotide sequence ID" value="NZ_JBHUOX010000003.1"/>
</dbReference>
<accession>A0ABW6BS72</accession>
<name>A0ABW6BS72_9BACT</name>